<dbReference type="AlphaFoldDB" id="A0A9N9DJC6"/>
<evidence type="ECO:0000256" key="1">
    <source>
        <dbReference type="ARBA" id="ARBA00038090"/>
    </source>
</evidence>
<dbReference type="PANTHER" id="PTHR28532">
    <property type="entry name" value="GEO13458P1"/>
    <property type="match status" value="1"/>
</dbReference>
<reference evidence="3" key="1">
    <citation type="submission" date="2021-06" db="EMBL/GenBank/DDBJ databases">
        <authorList>
            <person name="Kallberg Y."/>
            <person name="Tangrot J."/>
            <person name="Rosling A."/>
        </authorList>
    </citation>
    <scope>NUCLEOTIDE SEQUENCE</scope>
    <source>
        <strain evidence="3">FL130A</strain>
    </source>
</reference>
<dbReference type="PANTHER" id="PTHR28532:SF1">
    <property type="entry name" value="ORAL CANCER OVEREXPRESSED 1"/>
    <property type="match status" value="1"/>
</dbReference>
<evidence type="ECO:0000313" key="3">
    <source>
        <dbReference type="EMBL" id="CAG8640469.1"/>
    </source>
</evidence>
<comment type="similarity">
    <text evidence="1">Belongs to the LTO1 family.</text>
</comment>
<proteinExistence type="inferred from homology"/>
<name>A0A9N9DJC6_9GLOM</name>
<feature type="domain" description="Essential protein Yae1 N-terminal" evidence="2">
    <location>
        <begin position="27"/>
        <end position="62"/>
    </location>
</feature>
<dbReference type="EMBL" id="CAJVPS010008097">
    <property type="protein sequence ID" value="CAG8640469.1"/>
    <property type="molecule type" value="Genomic_DNA"/>
</dbReference>
<evidence type="ECO:0000259" key="2">
    <source>
        <dbReference type="Pfam" id="PF09811"/>
    </source>
</evidence>
<comment type="caution">
    <text evidence="3">The sequence shown here is derived from an EMBL/GenBank/DDBJ whole genome shotgun (WGS) entry which is preliminary data.</text>
</comment>
<dbReference type="InterPro" id="IPR052436">
    <property type="entry name" value="LTO1_adapter"/>
</dbReference>
<dbReference type="InterPro" id="IPR019191">
    <property type="entry name" value="Essential_protein_Yae1_N"/>
</dbReference>
<gene>
    <name evidence="3" type="ORF">ALEPTO_LOCUS9691</name>
</gene>
<evidence type="ECO:0000313" key="4">
    <source>
        <dbReference type="Proteomes" id="UP000789508"/>
    </source>
</evidence>
<dbReference type="Pfam" id="PF09811">
    <property type="entry name" value="Yae1_N"/>
    <property type="match status" value="1"/>
</dbReference>
<protein>
    <submittedName>
        <fullName evidence="3">2412_t:CDS:1</fullName>
    </submittedName>
</protein>
<keyword evidence="4" id="KW-1185">Reference proteome</keyword>
<sequence>MTQPNDIDLDLDDLVHLENMFLEHGREDGLRDGKSAGMLEGFVLGSTHGFRLAQEVGFYKGVTETWSRIVSQYSGDSKNKSFNERTIKQLESLHGLIAQFPLENNRNVEVHKLLERIRAKYKVVMSLLNSSGNLQKFNDVEGSIATKISF</sequence>
<dbReference type="Proteomes" id="UP000789508">
    <property type="component" value="Unassembled WGS sequence"/>
</dbReference>
<dbReference type="OrthoDB" id="48036at2759"/>
<organism evidence="3 4">
    <name type="scientific">Ambispora leptoticha</name>
    <dbReference type="NCBI Taxonomy" id="144679"/>
    <lineage>
        <taxon>Eukaryota</taxon>
        <taxon>Fungi</taxon>
        <taxon>Fungi incertae sedis</taxon>
        <taxon>Mucoromycota</taxon>
        <taxon>Glomeromycotina</taxon>
        <taxon>Glomeromycetes</taxon>
        <taxon>Archaeosporales</taxon>
        <taxon>Ambisporaceae</taxon>
        <taxon>Ambispora</taxon>
    </lineage>
</organism>
<accession>A0A9N9DJC6</accession>